<dbReference type="RefSeq" id="WP_210101346.1">
    <property type="nucleotide sequence ID" value="NZ_BAABLK010000091.1"/>
</dbReference>
<gene>
    <name evidence="10" type="ORF">GCM10025778_34550</name>
</gene>
<dbReference type="InterPro" id="IPR006001">
    <property type="entry name" value="Therm_gnt_kin"/>
</dbReference>
<evidence type="ECO:0000256" key="5">
    <source>
        <dbReference type="ARBA" id="ARBA00022741"/>
    </source>
</evidence>
<evidence type="ECO:0000256" key="8">
    <source>
        <dbReference type="ARBA" id="ARBA00048090"/>
    </source>
</evidence>
<protein>
    <recommendedName>
        <fullName evidence="3 9">Gluconokinase</fullName>
        <ecNumber evidence="3 9">2.7.1.12</ecNumber>
    </recommendedName>
</protein>
<comment type="catalytic activity">
    <reaction evidence="8 9">
        <text>D-gluconate + ATP = 6-phospho-D-gluconate + ADP + H(+)</text>
        <dbReference type="Rhea" id="RHEA:19433"/>
        <dbReference type="ChEBI" id="CHEBI:15378"/>
        <dbReference type="ChEBI" id="CHEBI:18391"/>
        <dbReference type="ChEBI" id="CHEBI:30616"/>
        <dbReference type="ChEBI" id="CHEBI:58759"/>
        <dbReference type="ChEBI" id="CHEBI:456216"/>
        <dbReference type="EC" id="2.7.1.12"/>
    </reaction>
</comment>
<dbReference type="PANTHER" id="PTHR43442">
    <property type="entry name" value="GLUCONOKINASE-RELATED"/>
    <property type="match status" value="1"/>
</dbReference>
<dbReference type="Gene3D" id="3.40.50.300">
    <property type="entry name" value="P-loop containing nucleotide triphosphate hydrolases"/>
    <property type="match status" value="1"/>
</dbReference>
<evidence type="ECO:0000256" key="3">
    <source>
        <dbReference type="ARBA" id="ARBA00012054"/>
    </source>
</evidence>
<dbReference type="InterPro" id="IPR027417">
    <property type="entry name" value="P-loop_NTPase"/>
</dbReference>
<sequence>MGDTGAAAADDPRVLVLMGVSSSGKTTVAKLLAKHLGWDYEEGDELHPQSNVDKMHAGHPLTDEDRWPWLEKVADWIEKETDAGKNGIITCSALKRSYRDVLDRRGAGVLFVYLAGSRKLIGERMAARHGHFMPTSLLDSQFADLEEPARDEPSMEIDIGPSPEQITQAIIDELGLDTRT</sequence>
<evidence type="ECO:0000256" key="9">
    <source>
        <dbReference type="RuleBase" id="RU363066"/>
    </source>
</evidence>
<comment type="caution">
    <text evidence="10">The sequence shown here is derived from an EMBL/GenBank/DDBJ whole genome shotgun (WGS) entry which is preliminary data.</text>
</comment>
<dbReference type="EC" id="2.7.1.12" evidence="3 9"/>
<dbReference type="PANTHER" id="PTHR43442:SF3">
    <property type="entry name" value="GLUCONOKINASE-RELATED"/>
    <property type="match status" value="1"/>
</dbReference>
<dbReference type="NCBIfam" id="TIGR01313">
    <property type="entry name" value="therm_gnt_kin"/>
    <property type="match status" value="1"/>
</dbReference>
<accession>A0ABP9TRY1</accession>
<evidence type="ECO:0000256" key="2">
    <source>
        <dbReference type="ARBA" id="ARBA00008420"/>
    </source>
</evidence>
<evidence type="ECO:0000256" key="6">
    <source>
        <dbReference type="ARBA" id="ARBA00022777"/>
    </source>
</evidence>
<proteinExistence type="inferred from homology"/>
<evidence type="ECO:0000256" key="4">
    <source>
        <dbReference type="ARBA" id="ARBA00022679"/>
    </source>
</evidence>
<evidence type="ECO:0000256" key="1">
    <source>
        <dbReference type="ARBA" id="ARBA00004761"/>
    </source>
</evidence>
<dbReference type="Proteomes" id="UP001501257">
    <property type="component" value="Unassembled WGS sequence"/>
</dbReference>
<comment type="similarity">
    <text evidence="2 9">Belongs to the gluconokinase GntK/GntV family.</text>
</comment>
<dbReference type="CDD" id="cd02021">
    <property type="entry name" value="GntK"/>
    <property type="match status" value="1"/>
</dbReference>
<comment type="pathway">
    <text evidence="1">Carbohydrate acid metabolism.</text>
</comment>
<keyword evidence="6 9" id="KW-0418">Kinase</keyword>
<organism evidence="10 11">
    <name type="scientific">Paeniglutamicibacter antarcticus</name>
    <dbReference type="NCBI Taxonomy" id="494023"/>
    <lineage>
        <taxon>Bacteria</taxon>
        <taxon>Bacillati</taxon>
        <taxon>Actinomycetota</taxon>
        <taxon>Actinomycetes</taxon>
        <taxon>Micrococcales</taxon>
        <taxon>Micrococcaceae</taxon>
        <taxon>Paeniglutamicibacter</taxon>
    </lineage>
</organism>
<dbReference type="EMBL" id="BAABLK010000091">
    <property type="protein sequence ID" value="GAA5228916.1"/>
    <property type="molecule type" value="Genomic_DNA"/>
</dbReference>
<evidence type="ECO:0000313" key="10">
    <source>
        <dbReference type="EMBL" id="GAA5228916.1"/>
    </source>
</evidence>
<evidence type="ECO:0000313" key="11">
    <source>
        <dbReference type="Proteomes" id="UP001501257"/>
    </source>
</evidence>
<dbReference type="Pfam" id="PF13671">
    <property type="entry name" value="AAA_33"/>
    <property type="match status" value="1"/>
</dbReference>
<dbReference type="SUPFAM" id="SSF52540">
    <property type="entry name" value="P-loop containing nucleoside triphosphate hydrolases"/>
    <property type="match status" value="1"/>
</dbReference>
<reference evidence="11" key="1">
    <citation type="journal article" date="2019" name="Int. J. Syst. Evol. Microbiol.">
        <title>The Global Catalogue of Microorganisms (GCM) 10K type strain sequencing project: providing services to taxonomists for standard genome sequencing and annotation.</title>
        <authorList>
            <consortium name="The Broad Institute Genomics Platform"/>
            <consortium name="The Broad Institute Genome Sequencing Center for Infectious Disease"/>
            <person name="Wu L."/>
            <person name="Ma J."/>
        </authorList>
    </citation>
    <scope>NUCLEOTIDE SEQUENCE [LARGE SCALE GENOMIC DNA]</scope>
    <source>
        <strain evidence="11">JCM 18952</strain>
    </source>
</reference>
<evidence type="ECO:0000256" key="7">
    <source>
        <dbReference type="ARBA" id="ARBA00022840"/>
    </source>
</evidence>
<keyword evidence="11" id="KW-1185">Reference proteome</keyword>
<name>A0ABP9TRY1_9MICC</name>
<keyword evidence="5 9" id="KW-0547">Nucleotide-binding</keyword>
<keyword evidence="4 9" id="KW-0808">Transferase</keyword>
<keyword evidence="7 9" id="KW-0067">ATP-binding</keyword>